<feature type="region of interest" description="Disordered" evidence="1">
    <location>
        <begin position="235"/>
        <end position="254"/>
    </location>
</feature>
<dbReference type="Proteomes" id="UP000649617">
    <property type="component" value="Unassembled WGS sequence"/>
</dbReference>
<gene>
    <name evidence="2" type="ORF">SPIL2461_LOCUS6100</name>
</gene>
<name>A0A812MUI4_SYMPI</name>
<evidence type="ECO:0000313" key="3">
    <source>
        <dbReference type="Proteomes" id="UP000649617"/>
    </source>
</evidence>
<evidence type="ECO:0000313" key="2">
    <source>
        <dbReference type="EMBL" id="CAE7274589.1"/>
    </source>
</evidence>
<accession>A0A812MUI4</accession>
<dbReference type="OrthoDB" id="434455at2759"/>
<feature type="compositionally biased region" description="Basic and acidic residues" evidence="1">
    <location>
        <begin position="485"/>
        <end position="496"/>
    </location>
</feature>
<feature type="compositionally biased region" description="Polar residues" evidence="1">
    <location>
        <begin position="497"/>
        <end position="506"/>
    </location>
</feature>
<organism evidence="2 3">
    <name type="scientific">Symbiodinium pilosum</name>
    <name type="common">Dinoflagellate</name>
    <dbReference type="NCBI Taxonomy" id="2952"/>
    <lineage>
        <taxon>Eukaryota</taxon>
        <taxon>Sar</taxon>
        <taxon>Alveolata</taxon>
        <taxon>Dinophyceae</taxon>
        <taxon>Suessiales</taxon>
        <taxon>Symbiodiniaceae</taxon>
        <taxon>Symbiodinium</taxon>
    </lineage>
</organism>
<proteinExistence type="predicted"/>
<reference evidence="2" key="1">
    <citation type="submission" date="2021-02" db="EMBL/GenBank/DDBJ databases">
        <authorList>
            <person name="Dougan E. K."/>
            <person name="Rhodes N."/>
            <person name="Thang M."/>
            <person name="Chan C."/>
        </authorList>
    </citation>
    <scope>NUCLEOTIDE SEQUENCE</scope>
</reference>
<keyword evidence="3" id="KW-1185">Reference proteome</keyword>
<feature type="non-terminal residue" evidence="2">
    <location>
        <position position="506"/>
    </location>
</feature>
<comment type="caution">
    <text evidence="2">The sequence shown here is derived from an EMBL/GenBank/DDBJ whole genome shotgun (WGS) entry which is preliminary data.</text>
</comment>
<dbReference type="EMBL" id="CAJNIZ010008977">
    <property type="protein sequence ID" value="CAE7274589.1"/>
    <property type="molecule type" value="Genomic_DNA"/>
</dbReference>
<feature type="region of interest" description="Disordered" evidence="1">
    <location>
        <begin position="388"/>
        <end position="461"/>
    </location>
</feature>
<protein>
    <submittedName>
        <fullName evidence="2">Uncharacterized protein</fullName>
    </submittedName>
</protein>
<feature type="region of interest" description="Disordered" evidence="1">
    <location>
        <begin position="332"/>
        <end position="376"/>
    </location>
</feature>
<evidence type="ECO:0000256" key="1">
    <source>
        <dbReference type="SAM" id="MobiDB-lite"/>
    </source>
</evidence>
<dbReference type="AlphaFoldDB" id="A0A812MUI4"/>
<sequence>MAQQLHSEIEPMAQWARTGSSESLAALVTAWCNRMRACPALSLQQGMSVKKTIADLSFPEQQRTEMLQVVEAKVMQCCAEAEAPKDVKGQLLLKPSNYLTAADWGGLEGGTGPARLQILLKRYLSLGLLNLKEGTIKAGMALLLALAAPTARSMPSYAEIYDQVQVFKRSFEQLKETHLAGPGKSQPVGVLRYPENAHDLSEELFKAAYPDGHPMSKDIGADIWLAHIPMRSTSKLLKGPKNPPPECLPPASDTDRFESLLSQTLDRVFSLHGPLGAVLQNLPQTTSRRPLDLAAGASVLRTPWGRTSVGSSSCGPATFSGQARQEPCLALQDQDAPSTQQPTDAPVGAGRHADPCTAAASTNAPNDAPRTSEEMDDEDIFKELKNRQAEKQQNKACKRPAACPGPKTKAVPGNSQKGKGNGKGQKGPASSPSTESEKKAKGKGATSRNHPAKAEKKPCLAAKDLGTWGILEVYASRMYKRAETWAKQRGLSKEKTLQASRTAHRE</sequence>
<feature type="region of interest" description="Disordered" evidence="1">
    <location>
        <begin position="485"/>
        <end position="506"/>
    </location>
</feature>